<comment type="caution">
    <text evidence="1">The sequence shown here is derived from an EMBL/GenBank/DDBJ whole genome shotgun (WGS) entry which is preliminary data.</text>
</comment>
<dbReference type="Pfam" id="PF19635">
    <property type="entry name" value="DUF6138"/>
    <property type="match status" value="1"/>
</dbReference>
<accession>A0A3M2JL27</accession>
<keyword evidence="2" id="KW-1185">Reference proteome</keyword>
<dbReference type="AlphaFoldDB" id="A0A3M2JL27"/>
<dbReference type="InterPro" id="IPR046136">
    <property type="entry name" value="DUF6138"/>
</dbReference>
<organism evidence="1 2">
    <name type="scientific">Cellulomonas triticagri</name>
    <dbReference type="NCBI Taxonomy" id="2483352"/>
    <lineage>
        <taxon>Bacteria</taxon>
        <taxon>Bacillati</taxon>
        <taxon>Actinomycetota</taxon>
        <taxon>Actinomycetes</taxon>
        <taxon>Micrococcales</taxon>
        <taxon>Cellulomonadaceae</taxon>
        <taxon>Cellulomonas</taxon>
    </lineage>
</organism>
<evidence type="ECO:0000313" key="2">
    <source>
        <dbReference type="Proteomes" id="UP000269289"/>
    </source>
</evidence>
<dbReference type="RefSeq" id="WP_122148655.1">
    <property type="nucleotide sequence ID" value="NZ_RFFI01000026.1"/>
</dbReference>
<proteinExistence type="predicted"/>
<gene>
    <name evidence="1" type="ORF">EBM89_06575</name>
</gene>
<dbReference type="OrthoDB" id="1089802at2"/>
<dbReference type="EMBL" id="RFFI01000026">
    <property type="protein sequence ID" value="RMI12916.1"/>
    <property type="molecule type" value="Genomic_DNA"/>
</dbReference>
<evidence type="ECO:0000313" key="1">
    <source>
        <dbReference type="EMBL" id="RMI12916.1"/>
    </source>
</evidence>
<reference evidence="1 2" key="1">
    <citation type="submission" date="2018-10" db="EMBL/GenBank/DDBJ databases">
        <title>Isolation, diversity and antifungal activity of actinobacteria from wheat.</title>
        <authorList>
            <person name="Han C."/>
        </authorList>
    </citation>
    <scope>NUCLEOTIDE SEQUENCE [LARGE SCALE GENOMIC DNA]</scope>
    <source>
        <strain evidence="1 2">NEAU-YY56</strain>
    </source>
</reference>
<name>A0A3M2JL27_9CELL</name>
<protein>
    <submittedName>
        <fullName evidence="1">Uncharacterized protein</fullName>
    </submittedName>
</protein>
<dbReference type="Proteomes" id="UP000269289">
    <property type="component" value="Unassembled WGS sequence"/>
</dbReference>
<sequence length="446" mass="49089">MPRDLLLHDDTLTDPGLRPLFAEAGQQVREGTAQVVQVDASRYVVVVDGRSILAGDVLAHALARATAEDFDVEALVALSERLRVATAWWVVAEPARRWVETVVRDQFFVRPPGDEWDAPPWALRAGVDRAHLDDAWLRYACWLAVGYRRFGASYESLTADEIFRWATLLGSTEPARLKKHGTGTLPADVAGYRDAHVTCTANDAFATIRITMRTATPEAYRAALTWLVRLLRTGFPHSYALDFRGLEKVYLPVRGLPRKGVHQLFAAAAAHPDLRPLIADYARAAMREDAWYENVDEEDPAMPGTFAVGALLLGDDHQQHLALAHAYLALCDDEHQAVHGRLVSAYVQRHGLTPDAVALLVTCVQHIQELAPITGAPALAGTPEALTALAAARARVAADDPDLADWTWQHVVHAIWGRTGTHEPEKVVRRAPADLRDAYRALLPDA</sequence>